<protein>
    <submittedName>
        <fullName evidence="2">Uncharacterized protein</fullName>
    </submittedName>
</protein>
<proteinExistence type="predicted"/>
<accession>M2PBQ4</accession>
<dbReference type="HOGENOM" id="CLU_035509_7_3_1"/>
<dbReference type="AlphaFoldDB" id="M2PBQ4"/>
<keyword evidence="3" id="KW-1185">Reference proteome</keyword>
<dbReference type="OrthoDB" id="3261349at2759"/>
<gene>
    <name evidence="2" type="ORF">CERSUDRAFT_99025</name>
</gene>
<keyword evidence="1" id="KW-0812">Transmembrane</keyword>
<dbReference type="EMBL" id="KB445808">
    <property type="protein sequence ID" value="EMD33014.1"/>
    <property type="molecule type" value="Genomic_DNA"/>
</dbReference>
<organism evidence="2 3">
    <name type="scientific">Ceriporiopsis subvermispora (strain B)</name>
    <name type="common">White-rot fungus</name>
    <name type="synonym">Gelatoporia subvermispora</name>
    <dbReference type="NCBI Taxonomy" id="914234"/>
    <lineage>
        <taxon>Eukaryota</taxon>
        <taxon>Fungi</taxon>
        <taxon>Dikarya</taxon>
        <taxon>Basidiomycota</taxon>
        <taxon>Agaricomycotina</taxon>
        <taxon>Agaricomycetes</taxon>
        <taxon>Polyporales</taxon>
        <taxon>Gelatoporiaceae</taxon>
        <taxon>Gelatoporia</taxon>
    </lineage>
</organism>
<feature type="transmembrane region" description="Helical" evidence="1">
    <location>
        <begin position="110"/>
        <end position="129"/>
    </location>
</feature>
<dbReference type="Proteomes" id="UP000016930">
    <property type="component" value="Unassembled WGS sequence"/>
</dbReference>
<evidence type="ECO:0000313" key="3">
    <source>
        <dbReference type="Proteomes" id="UP000016930"/>
    </source>
</evidence>
<feature type="transmembrane region" description="Helical" evidence="1">
    <location>
        <begin position="12"/>
        <end position="32"/>
    </location>
</feature>
<feature type="transmembrane region" description="Helical" evidence="1">
    <location>
        <begin position="62"/>
        <end position="83"/>
    </location>
</feature>
<keyword evidence="1" id="KW-1133">Transmembrane helix</keyword>
<sequence>MRTYALYKRSKLVLSIIVFILATGTGVVIWSVTSEKSLPEGSSIFLHQIGCDTSLSQAQAEYLAATWGAMLLFDTLIFILTLVQTVKSGMFWKGSLVRLMLRDGLDIRTIYFGAIVLASVINILTFFLSSFEAKGMATILVNVISSTLVSRLMLNLRDPKRELTALGYMASMSVQRSTTAAQMSTIGFLSSELEPSGAILSVPSAHLENVPTDIITITAPSAVHIP</sequence>
<reference evidence="2 3" key="1">
    <citation type="journal article" date="2012" name="Proc. Natl. Acad. Sci. U.S.A.">
        <title>Comparative genomics of Ceriporiopsis subvermispora and Phanerochaete chrysosporium provide insight into selective ligninolysis.</title>
        <authorList>
            <person name="Fernandez-Fueyo E."/>
            <person name="Ruiz-Duenas F.J."/>
            <person name="Ferreira P."/>
            <person name="Floudas D."/>
            <person name="Hibbett D.S."/>
            <person name="Canessa P."/>
            <person name="Larrondo L.F."/>
            <person name="James T.Y."/>
            <person name="Seelenfreund D."/>
            <person name="Lobos S."/>
            <person name="Polanco R."/>
            <person name="Tello M."/>
            <person name="Honda Y."/>
            <person name="Watanabe T."/>
            <person name="Watanabe T."/>
            <person name="Ryu J.S."/>
            <person name="Kubicek C.P."/>
            <person name="Schmoll M."/>
            <person name="Gaskell J."/>
            <person name="Hammel K.E."/>
            <person name="St John F.J."/>
            <person name="Vanden Wymelenberg A."/>
            <person name="Sabat G."/>
            <person name="Splinter BonDurant S."/>
            <person name="Syed K."/>
            <person name="Yadav J.S."/>
            <person name="Doddapaneni H."/>
            <person name="Subramanian V."/>
            <person name="Lavin J.L."/>
            <person name="Oguiza J.A."/>
            <person name="Perez G."/>
            <person name="Pisabarro A.G."/>
            <person name="Ramirez L."/>
            <person name="Santoyo F."/>
            <person name="Master E."/>
            <person name="Coutinho P.M."/>
            <person name="Henrissat B."/>
            <person name="Lombard V."/>
            <person name="Magnuson J.K."/>
            <person name="Kuees U."/>
            <person name="Hori C."/>
            <person name="Igarashi K."/>
            <person name="Samejima M."/>
            <person name="Held B.W."/>
            <person name="Barry K.W."/>
            <person name="LaButti K.M."/>
            <person name="Lapidus A."/>
            <person name="Lindquist E.A."/>
            <person name="Lucas S.M."/>
            <person name="Riley R."/>
            <person name="Salamov A.A."/>
            <person name="Hoffmeister D."/>
            <person name="Schwenk D."/>
            <person name="Hadar Y."/>
            <person name="Yarden O."/>
            <person name="de Vries R.P."/>
            <person name="Wiebenga A."/>
            <person name="Stenlid J."/>
            <person name="Eastwood D."/>
            <person name="Grigoriev I.V."/>
            <person name="Berka R.M."/>
            <person name="Blanchette R.A."/>
            <person name="Kersten P."/>
            <person name="Martinez A.T."/>
            <person name="Vicuna R."/>
            <person name="Cullen D."/>
        </authorList>
    </citation>
    <scope>NUCLEOTIDE SEQUENCE [LARGE SCALE GENOMIC DNA]</scope>
    <source>
        <strain evidence="2 3">B</strain>
    </source>
</reference>
<evidence type="ECO:0000313" key="2">
    <source>
        <dbReference type="EMBL" id="EMD33014.1"/>
    </source>
</evidence>
<keyword evidence="1" id="KW-0472">Membrane</keyword>
<name>M2PBQ4_CERS8</name>
<evidence type="ECO:0000256" key="1">
    <source>
        <dbReference type="SAM" id="Phobius"/>
    </source>
</evidence>